<organism evidence="1 2">
    <name type="scientific">Xenopus laevis</name>
    <name type="common">African clawed frog</name>
    <dbReference type="NCBI Taxonomy" id="8355"/>
    <lineage>
        <taxon>Eukaryota</taxon>
        <taxon>Metazoa</taxon>
        <taxon>Chordata</taxon>
        <taxon>Craniata</taxon>
        <taxon>Vertebrata</taxon>
        <taxon>Euteleostomi</taxon>
        <taxon>Amphibia</taxon>
        <taxon>Batrachia</taxon>
        <taxon>Anura</taxon>
        <taxon>Pipoidea</taxon>
        <taxon>Pipidae</taxon>
        <taxon>Xenopodinae</taxon>
        <taxon>Xenopus</taxon>
        <taxon>Xenopus</taxon>
    </lineage>
</organism>
<dbReference type="EMBL" id="CM004473">
    <property type="protein sequence ID" value="OCT81803.1"/>
    <property type="molecule type" value="Genomic_DNA"/>
</dbReference>
<evidence type="ECO:0000313" key="1">
    <source>
        <dbReference type="EMBL" id="OCT81803.1"/>
    </source>
</evidence>
<dbReference type="Proteomes" id="UP000694892">
    <property type="component" value="Chromosome 4S"/>
</dbReference>
<name>A0A974CXS0_XENLA</name>
<sequence length="71" mass="8041">MFALGIIHFSLILPTGKKRVRAVRKIQGEEKQTNPLNPASQLCLRKQTSSVDTRQQGLLYPTKMFNATKLE</sequence>
<protein>
    <submittedName>
        <fullName evidence="1">Uncharacterized protein</fullName>
    </submittedName>
</protein>
<dbReference type="AlphaFoldDB" id="A0A974CXS0"/>
<proteinExistence type="predicted"/>
<accession>A0A974CXS0</accession>
<evidence type="ECO:0000313" key="2">
    <source>
        <dbReference type="Proteomes" id="UP000694892"/>
    </source>
</evidence>
<gene>
    <name evidence="1" type="ORF">XELAEV_18024312mg</name>
</gene>
<reference evidence="2" key="1">
    <citation type="journal article" date="2016" name="Nature">
        <title>Genome evolution in the allotetraploid frog Xenopus laevis.</title>
        <authorList>
            <person name="Session A.M."/>
            <person name="Uno Y."/>
            <person name="Kwon T."/>
            <person name="Chapman J.A."/>
            <person name="Toyoda A."/>
            <person name="Takahashi S."/>
            <person name="Fukui A."/>
            <person name="Hikosaka A."/>
            <person name="Suzuki A."/>
            <person name="Kondo M."/>
            <person name="van Heeringen S.J."/>
            <person name="Quigley I."/>
            <person name="Heinz S."/>
            <person name="Ogino H."/>
            <person name="Ochi H."/>
            <person name="Hellsten U."/>
            <person name="Lyons J.B."/>
            <person name="Simakov O."/>
            <person name="Putnam N."/>
            <person name="Stites J."/>
            <person name="Kuroki Y."/>
            <person name="Tanaka T."/>
            <person name="Michiue T."/>
            <person name="Watanabe M."/>
            <person name="Bogdanovic O."/>
            <person name="Lister R."/>
            <person name="Georgiou G."/>
            <person name="Paranjpe S.S."/>
            <person name="van Kruijsbergen I."/>
            <person name="Shu S."/>
            <person name="Carlson J."/>
            <person name="Kinoshita T."/>
            <person name="Ohta Y."/>
            <person name="Mawaribuchi S."/>
            <person name="Jenkins J."/>
            <person name="Grimwood J."/>
            <person name="Schmutz J."/>
            <person name="Mitros T."/>
            <person name="Mozaffari S.V."/>
            <person name="Suzuki Y."/>
            <person name="Haramoto Y."/>
            <person name="Yamamoto T.S."/>
            <person name="Takagi C."/>
            <person name="Heald R."/>
            <person name="Miller K."/>
            <person name="Haudenschild C."/>
            <person name="Kitzman J."/>
            <person name="Nakayama T."/>
            <person name="Izutsu Y."/>
            <person name="Robert J."/>
            <person name="Fortriede J."/>
            <person name="Burns K."/>
            <person name="Lotay V."/>
            <person name="Karimi K."/>
            <person name="Yasuoka Y."/>
            <person name="Dichmann D.S."/>
            <person name="Flajnik M.F."/>
            <person name="Houston D.W."/>
            <person name="Shendure J."/>
            <person name="DuPasquier L."/>
            <person name="Vize P.D."/>
            <person name="Zorn A.M."/>
            <person name="Ito M."/>
            <person name="Marcotte E.M."/>
            <person name="Wallingford J.B."/>
            <person name="Ito Y."/>
            <person name="Asashima M."/>
            <person name="Ueno N."/>
            <person name="Matsuda Y."/>
            <person name="Veenstra G.J."/>
            <person name="Fujiyama A."/>
            <person name="Harland R.M."/>
            <person name="Taira M."/>
            <person name="Rokhsar D.S."/>
        </authorList>
    </citation>
    <scope>NUCLEOTIDE SEQUENCE [LARGE SCALE GENOMIC DNA]</scope>
    <source>
        <strain evidence="2">J</strain>
    </source>
</reference>